<evidence type="ECO:0000259" key="7">
    <source>
        <dbReference type="PROSITE" id="PS51686"/>
    </source>
</evidence>
<dbReference type="InterPro" id="IPR023267">
    <property type="entry name" value="RCMT"/>
</dbReference>
<dbReference type="OrthoDB" id="6093671at2759"/>
<dbReference type="EMBL" id="JAEPRB010000211">
    <property type="protein sequence ID" value="KAG2218770.1"/>
    <property type="molecule type" value="Genomic_DNA"/>
</dbReference>
<dbReference type="GO" id="GO:0003723">
    <property type="term" value="F:RNA binding"/>
    <property type="evidence" value="ECO:0007669"/>
    <property type="project" value="UniProtKB-UniRule"/>
</dbReference>
<keyword evidence="3 5" id="KW-0949">S-adenosyl-L-methionine</keyword>
<dbReference type="Pfam" id="PF01189">
    <property type="entry name" value="Methyltr_RsmB-F"/>
    <property type="match status" value="2"/>
</dbReference>
<evidence type="ECO:0000256" key="6">
    <source>
        <dbReference type="SAM" id="MobiDB-lite"/>
    </source>
</evidence>
<sequence length="383" mass="43670">MSSDPEETQDYNEESITETTTTFNLDNLPSSFQKFLKDNAIDPQIYTVVDLPRYIRLNTHSNNLPTLNDLKTQLNTTHVWQVKKSGLFGFLNAKQRLVDIEAYKTHKVFGIDLSSAMAVDALELESNDQVLDLCCAPGAKLCMIANLLGNDGDGTVTGVDIANHRLATCRSMVKKYSVGNRVRLFDADGTTFCIPPPSRVGGRMIVKEDNKKDDDHCDHKNDESLQQEQPVTKKRRKTNKNEQKPFWASKLLRFDTQDSPHLYDKVLVDAECTHDGSISHILKYEKWGWDAFEKNFMNPDRLSTICELQRNLMKQGWKMLKEKGTMVYSTCSLTIQQNESNVEWFLNHYPDAQLEPVDSLDISRAKLKNTDPSLSHCVRFDPL</sequence>
<feature type="active site" description="Nucleophile" evidence="5">
    <location>
        <position position="331"/>
    </location>
</feature>
<keyword evidence="2 5" id="KW-0808">Transferase</keyword>
<dbReference type="PRINTS" id="PR02010">
    <property type="entry name" value="RCMT9"/>
</dbReference>
<name>A0A8H7RXQ1_9FUNG</name>
<evidence type="ECO:0000256" key="1">
    <source>
        <dbReference type="ARBA" id="ARBA00022603"/>
    </source>
</evidence>
<feature type="compositionally biased region" description="Basic and acidic residues" evidence="6">
    <location>
        <begin position="210"/>
        <end position="223"/>
    </location>
</feature>
<dbReference type="Gene3D" id="3.40.50.150">
    <property type="entry name" value="Vaccinia Virus protein VP39"/>
    <property type="match status" value="1"/>
</dbReference>
<dbReference type="GO" id="GO:0008173">
    <property type="term" value="F:RNA methyltransferase activity"/>
    <property type="evidence" value="ECO:0007669"/>
    <property type="project" value="InterPro"/>
</dbReference>
<feature type="binding site" evidence="5">
    <location>
        <position position="160"/>
    </location>
    <ligand>
        <name>S-adenosyl-L-methionine</name>
        <dbReference type="ChEBI" id="CHEBI:59789"/>
    </ligand>
</feature>
<evidence type="ECO:0000256" key="3">
    <source>
        <dbReference type="ARBA" id="ARBA00022691"/>
    </source>
</evidence>
<dbReference type="InterPro" id="IPR001678">
    <property type="entry name" value="MeTrfase_RsmB-F_NOP2_dom"/>
</dbReference>
<dbReference type="AlphaFoldDB" id="A0A8H7RXQ1"/>
<keyword evidence="9" id="KW-1185">Reference proteome</keyword>
<gene>
    <name evidence="8" type="ORF">INT45_012990</name>
</gene>
<feature type="binding site" evidence="5">
    <location>
        <position position="269"/>
    </location>
    <ligand>
        <name>S-adenosyl-L-methionine</name>
        <dbReference type="ChEBI" id="CHEBI:59789"/>
    </ligand>
</feature>
<proteinExistence type="inferred from homology"/>
<feature type="region of interest" description="Disordered" evidence="6">
    <location>
        <begin position="210"/>
        <end position="242"/>
    </location>
</feature>
<dbReference type="Proteomes" id="UP000646827">
    <property type="component" value="Unassembled WGS sequence"/>
</dbReference>
<comment type="caution">
    <text evidence="8">The sequence shown here is derived from an EMBL/GenBank/DDBJ whole genome shotgun (WGS) entry which is preliminary data.</text>
</comment>
<dbReference type="InterPro" id="IPR023269">
    <property type="entry name" value="RCMT_subfamily_9"/>
</dbReference>
<feature type="domain" description="SAM-dependent MTase RsmB/NOP-type" evidence="7">
    <location>
        <begin position="43"/>
        <end position="383"/>
    </location>
</feature>
<evidence type="ECO:0000313" key="9">
    <source>
        <dbReference type="Proteomes" id="UP000646827"/>
    </source>
</evidence>
<dbReference type="PRINTS" id="PR02008">
    <property type="entry name" value="RCMTFAMILY"/>
</dbReference>
<dbReference type="PANTHER" id="PTHR22807">
    <property type="entry name" value="NOP2 YEAST -RELATED NOL1/NOP2/FMU SUN DOMAIN-CONTAINING"/>
    <property type="match status" value="1"/>
</dbReference>
<dbReference type="PANTHER" id="PTHR22807:SF16">
    <property type="entry name" value="SAM-DEPENDENT MTASE RSMB_NOP-TYPE DOMAIN-CONTAINING PROTEIN"/>
    <property type="match status" value="1"/>
</dbReference>
<comment type="caution">
    <text evidence="5">Lacks conserved residue(s) required for the propagation of feature annotation.</text>
</comment>
<dbReference type="InterPro" id="IPR029063">
    <property type="entry name" value="SAM-dependent_MTases_sf"/>
</dbReference>
<evidence type="ECO:0000256" key="5">
    <source>
        <dbReference type="PROSITE-ProRule" id="PRU01023"/>
    </source>
</evidence>
<protein>
    <recommendedName>
        <fullName evidence="7">SAM-dependent MTase RsmB/NOP-type domain-containing protein</fullName>
    </recommendedName>
</protein>
<dbReference type="PROSITE" id="PS51686">
    <property type="entry name" value="SAM_MT_RSMB_NOP"/>
    <property type="match status" value="1"/>
</dbReference>
<evidence type="ECO:0000313" key="8">
    <source>
        <dbReference type="EMBL" id="KAG2218770.1"/>
    </source>
</evidence>
<reference evidence="8 9" key="1">
    <citation type="submission" date="2020-12" db="EMBL/GenBank/DDBJ databases">
        <title>Metabolic potential, ecology and presence of endohyphal bacteria is reflected in genomic diversity of Mucoromycotina.</title>
        <authorList>
            <person name="Muszewska A."/>
            <person name="Okrasinska A."/>
            <person name="Steczkiewicz K."/>
            <person name="Drgas O."/>
            <person name="Orlowska M."/>
            <person name="Perlinska-Lenart U."/>
            <person name="Aleksandrzak-Piekarczyk T."/>
            <person name="Szatraj K."/>
            <person name="Zielenkiewicz U."/>
            <person name="Pilsyk S."/>
            <person name="Malc E."/>
            <person name="Mieczkowski P."/>
            <person name="Kruszewska J.S."/>
            <person name="Biernat P."/>
            <person name="Pawlowska J."/>
        </authorList>
    </citation>
    <scope>NUCLEOTIDE SEQUENCE [LARGE SCALE GENOMIC DNA]</scope>
    <source>
        <strain evidence="8 9">CBS 142.35</strain>
    </source>
</reference>
<evidence type="ECO:0000256" key="2">
    <source>
        <dbReference type="ARBA" id="ARBA00022679"/>
    </source>
</evidence>
<comment type="similarity">
    <text evidence="5">Belongs to the class I-like SAM-binding methyltransferase superfamily. RsmB/NOP family.</text>
</comment>
<keyword evidence="1 5" id="KW-0489">Methyltransferase</keyword>
<evidence type="ECO:0000256" key="4">
    <source>
        <dbReference type="ARBA" id="ARBA00022884"/>
    </source>
</evidence>
<keyword evidence="4 5" id="KW-0694">RNA-binding</keyword>
<feature type="binding site" evidence="5">
    <location>
        <position position="188"/>
    </location>
    <ligand>
        <name>S-adenosyl-L-methionine</name>
        <dbReference type="ChEBI" id="CHEBI:59789"/>
    </ligand>
</feature>
<accession>A0A8H7RXQ1</accession>
<feature type="non-terminal residue" evidence="8">
    <location>
        <position position="1"/>
    </location>
</feature>
<dbReference type="SUPFAM" id="SSF53335">
    <property type="entry name" value="S-adenosyl-L-methionine-dependent methyltransferases"/>
    <property type="match status" value="1"/>
</dbReference>
<dbReference type="CDD" id="cd02440">
    <property type="entry name" value="AdoMet_MTases"/>
    <property type="match status" value="1"/>
</dbReference>
<dbReference type="InterPro" id="IPR049560">
    <property type="entry name" value="MeTrfase_RsmB-F_NOP2_cat"/>
</dbReference>
<organism evidence="8 9">
    <name type="scientific">Circinella minor</name>
    <dbReference type="NCBI Taxonomy" id="1195481"/>
    <lineage>
        <taxon>Eukaryota</taxon>
        <taxon>Fungi</taxon>
        <taxon>Fungi incertae sedis</taxon>
        <taxon>Mucoromycota</taxon>
        <taxon>Mucoromycotina</taxon>
        <taxon>Mucoromycetes</taxon>
        <taxon>Mucorales</taxon>
        <taxon>Lichtheimiaceae</taxon>
        <taxon>Circinella</taxon>
    </lineage>
</organism>
<dbReference type="GO" id="GO:0001510">
    <property type="term" value="P:RNA methylation"/>
    <property type="evidence" value="ECO:0007669"/>
    <property type="project" value="InterPro"/>
</dbReference>